<dbReference type="Proteomes" id="UP000510621">
    <property type="component" value="Chromosome"/>
</dbReference>
<sequence length="121" mass="14104">MPDYQGSCFVIMSFADDDRLRDSYLFGVEQTVERLGYRCIRVDKQHFNGSIREYILQSLHEADFIVADVSHALPIAIMNWAWHMRLAKRLSTSPTRPRIFILTSRTSTSLSIRVRRIWPAS</sequence>
<evidence type="ECO:0000313" key="2">
    <source>
        <dbReference type="Proteomes" id="UP000510621"/>
    </source>
</evidence>
<dbReference type="KEGG" id="this:HZT40_12005"/>
<proteinExistence type="predicted"/>
<organism evidence="1 2">
    <name type="scientific">Candidatus Thiothrix singaporensis</name>
    <dbReference type="NCBI Taxonomy" id="2799669"/>
    <lineage>
        <taxon>Bacteria</taxon>
        <taxon>Pseudomonadati</taxon>
        <taxon>Pseudomonadota</taxon>
        <taxon>Gammaproteobacteria</taxon>
        <taxon>Thiotrichales</taxon>
        <taxon>Thiotrichaceae</taxon>
        <taxon>Thiothrix</taxon>
    </lineage>
</organism>
<evidence type="ECO:0000313" key="1">
    <source>
        <dbReference type="EMBL" id="QLQ32188.1"/>
    </source>
</evidence>
<accession>A0A7L6AT08</accession>
<protein>
    <submittedName>
        <fullName evidence="1">Uncharacterized protein</fullName>
    </submittedName>
</protein>
<dbReference type="AlphaFoldDB" id="A0A7L6AT08"/>
<dbReference type="EMBL" id="CP059265">
    <property type="protein sequence ID" value="QLQ32188.1"/>
    <property type="molecule type" value="Genomic_DNA"/>
</dbReference>
<keyword evidence="2" id="KW-1185">Reference proteome</keyword>
<reference evidence="1" key="1">
    <citation type="submission" date="2020-06" db="EMBL/GenBank/DDBJ databases">
        <title>Analysis procedures for assessing recovery of high quality, complete, closed genomes from Nanopore long read metagenome sequencing.</title>
        <authorList>
            <person name="Bessarab I."/>
            <person name="Arumugam K."/>
            <person name="Haryono M."/>
            <person name="Liu X."/>
            <person name="Roy S."/>
            <person name="Zuniga-Montanez R.E."/>
            <person name="Qiu G."/>
            <person name="Drautz-Moses D.I."/>
            <person name="Law Y.Y."/>
            <person name="Wuertz S."/>
            <person name="Lauro F.M."/>
            <person name="Huson D.H."/>
            <person name="Williams R.B."/>
        </authorList>
    </citation>
    <scope>NUCLEOTIDE SEQUENCE [LARGE SCALE GENOMIC DNA]</scope>
    <source>
        <strain evidence="1">SSD2</strain>
    </source>
</reference>
<name>A0A7L6AT08_9GAMM</name>
<gene>
    <name evidence="1" type="ORF">HZT40_12005</name>
</gene>